<dbReference type="Proteomes" id="UP000185604">
    <property type="component" value="Unassembled WGS sequence"/>
</dbReference>
<dbReference type="EMBL" id="LKPO01000009">
    <property type="protein sequence ID" value="OLF94870.1"/>
    <property type="molecule type" value="Genomic_DNA"/>
</dbReference>
<protein>
    <submittedName>
        <fullName evidence="1">Uncharacterized protein</fullName>
    </submittedName>
</protein>
<evidence type="ECO:0000313" key="2">
    <source>
        <dbReference type="Proteomes" id="UP000185604"/>
    </source>
</evidence>
<gene>
    <name evidence="1" type="ORF">B4121_1700</name>
</gene>
<name>A0A7Z0WYV7_9BACI</name>
<dbReference type="AlphaFoldDB" id="A0A7Z0WYV7"/>
<comment type="caution">
    <text evidence="1">The sequence shown here is derived from an EMBL/GenBank/DDBJ whole genome shotgun (WGS) entry which is preliminary data.</text>
</comment>
<evidence type="ECO:0000313" key="1">
    <source>
        <dbReference type="EMBL" id="OLF94870.1"/>
    </source>
</evidence>
<sequence>MRTKNLNKTITESKVPFVLIDTSGAKATNLKTPKNIRKGEEIRNTHIRRTTKIEKI</sequence>
<organism evidence="1 2">
    <name type="scientific">Bacillus paralicheniformis</name>
    <dbReference type="NCBI Taxonomy" id="1648923"/>
    <lineage>
        <taxon>Bacteria</taxon>
        <taxon>Bacillati</taxon>
        <taxon>Bacillota</taxon>
        <taxon>Bacilli</taxon>
        <taxon>Bacillales</taxon>
        <taxon>Bacillaceae</taxon>
        <taxon>Bacillus</taxon>
    </lineage>
</organism>
<proteinExistence type="predicted"/>
<reference evidence="1 2" key="1">
    <citation type="journal article" date="2016" name="Front. Microbiol.">
        <title>High-Level Heat Resistance of Spores of Bacillus amyloliquefaciens and Bacillus licheniformis Results from the Presence of a spoVA Operon in a Tn1546 Transposon.</title>
        <authorList>
            <person name="Berendsen E.M."/>
            <person name="Koning R.A."/>
            <person name="Boekhorst J."/>
            <person name="de Jong A."/>
            <person name="Kuipers O.P."/>
            <person name="Wells-Bennik M.H."/>
        </authorList>
    </citation>
    <scope>NUCLEOTIDE SEQUENCE [LARGE SCALE GENOMIC DNA]</scope>
    <source>
        <strain evidence="1 2">B4121</strain>
    </source>
</reference>
<accession>A0A7Z0WYV7</accession>